<name>A0A317RCT6_9BURK</name>
<comment type="caution">
    <text evidence="1">The sequence shown here is derived from an EMBL/GenBank/DDBJ whole genome shotgun (WGS) entry which is preliminary data.</text>
</comment>
<evidence type="ECO:0000313" key="2">
    <source>
        <dbReference type="Proteomes" id="UP000246483"/>
    </source>
</evidence>
<proteinExistence type="predicted"/>
<sequence length="185" mass="21183">MSHFENIRAKAIAWCKDFDRYKEECRMFAERLRVEYIYYLGARSTDVEFHKLDERLERLPGDGTTLSPRLQVGDDGFVYFGLTLFLREGSHCLEEHARIGVQRVHGKWRVRWNQIESGSIAERTPHAFFDKVSAAILEKYSTPFYKIRGQLGFIPTFSNDHLVLVPAAEAPVANDDKNQAGGSVA</sequence>
<organism evidence="1 2">
    <name type="scientific">Melaminivora alkalimesophila</name>
    <dbReference type="NCBI Taxonomy" id="1165852"/>
    <lineage>
        <taxon>Bacteria</taxon>
        <taxon>Pseudomonadati</taxon>
        <taxon>Pseudomonadota</taxon>
        <taxon>Betaproteobacteria</taxon>
        <taxon>Burkholderiales</taxon>
        <taxon>Comamonadaceae</taxon>
        <taxon>Melaminivora</taxon>
    </lineage>
</organism>
<keyword evidence="2" id="KW-1185">Reference proteome</keyword>
<dbReference type="OrthoDB" id="8811021at2"/>
<accession>A0A317RCT6</accession>
<dbReference type="AlphaFoldDB" id="A0A317RCT6"/>
<evidence type="ECO:0000313" key="1">
    <source>
        <dbReference type="EMBL" id="PWW47726.1"/>
    </source>
</evidence>
<dbReference type="RefSeq" id="WP_019373477.1">
    <property type="nucleotide sequence ID" value="NZ_ALEE01000277.1"/>
</dbReference>
<dbReference type="EMBL" id="QGUB01000002">
    <property type="protein sequence ID" value="PWW47726.1"/>
    <property type="molecule type" value="Genomic_DNA"/>
</dbReference>
<protein>
    <submittedName>
        <fullName evidence="1">Uncharacterized protein</fullName>
    </submittedName>
</protein>
<dbReference type="Proteomes" id="UP000246483">
    <property type="component" value="Unassembled WGS sequence"/>
</dbReference>
<gene>
    <name evidence="1" type="ORF">DFR36_10299</name>
</gene>
<reference evidence="1 2" key="1">
    <citation type="submission" date="2018-05" db="EMBL/GenBank/DDBJ databases">
        <title>Genomic Encyclopedia of Type Strains, Phase IV (KMG-IV): sequencing the most valuable type-strain genomes for metagenomic binning, comparative biology and taxonomic classification.</title>
        <authorList>
            <person name="Goeker M."/>
        </authorList>
    </citation>
    <scope>NUCLEOTIDE SEQUENCE [LARGE SCALE GENOMIC DNA]</scope>
    <source>
        <strain evidence="1 2">DSM 26006</strain>
    </source>
</reference>